<dbReference type="OrthoDB" id="64695at2"/>
<dbReference type="KEGG" id="dmr:Deima_0584"/>
<protein>
    <submittedName>
        <fullName evidence="1">Uncharacterized protein</fullName>
    </submittedName>
</protein>
<sequence length="825" mass="87252" precursor="true">MVLLPARVRARLAVRPTVVVAPVGVGFAQDALLQWATAHGYTVTRDLTGDETGLTVWWPRSRGALETLGNHADPRAALLLEEADLTYHLEDWANALPGLSADKAADSHAQAEGWPAALPLAAALADHPATDLAAHPLAPALLGPLLPPMPLRSAFERLAPAPLVTPDVARLLGTSADDVRALVDGGWLTPIPGGWRAPTLLRHLAAPAATARTAERIARALHDAGHTDAALGALAHAGAWRAYLRLLAAHARAQDGEAALRARLRPLPPAWAQHPDRLYLAGLLARASGDLDGADALYRAARRGARAGLRPTLLNAHGVVLALLDRADEALLAFEQAERGALGVVAGEAAHNRAGLLTRLGRHADAEASLRAAVGAFRAAGDATREARSLEVLGTLLTARGLLREALTPYEGALRLLDAQGAHASAALARVNLAEVHALLGDPGAAEQHLERADTPAGRDTHGWAERGRALVALLRDDHDDAARRLAALRAAAPADRALRAEVALLLARTHRERGDEAAARAALADARPLGWRARLEAALLGDGDLTAAIQEARAADARHELALALLHRADGDDLHEALALIRTHGYATLLGGPLATRLAGIAHTDTALRALFPISVALLGPLTVRFAGQTLRLADFPTRKSAALLVALAVADHPQPREALADRFWPDAKNPLASLQTAVYHLRSALGAPVVQGERGVLALSFPARVDTRHLEDAVARADLTALLTALPRGPEVPAVLPDLPADLAREREHAERTLTDAYRLLAAHSPASSDARRDALRALIAGDPYDLDAREQLAALHDARGEREAAAQERARLHAARHELRTR</sequence>
<dbReference type="RefSeq" id="WP_013555748.1">
    <property type="nucleotide sequence ID" value="NC_014958.1"/>
</dbReference>
<accession>E8U5A4</accession>
<dbReference type="Proteomes" id="UP000008635">
    <property type="component" value="Chromosome"/>
</dbReference>
<dbReference type="HOGENOM" id="CLU_342182_0_0_0"/>
<dbReference type="AlphaFoldDB" id="E8U5A4"/>
<evidence type="ECO:0000313" key="2">
    <source>
        <dbReference type="Proteomes" id="UP000008635"/>
    </source>
</evidence>
<dbReference type="STRING" id="709986.Deima_0584"/>
<evidence type="ECO:0000313" key="1">
    <source>
        <dbReference type="EMBL" id="ADV66243.1"/>
    </source>
</evidence>
<gene>
    <name evidence="1" type="ordered locus">Deima_0584</name>
</gene>
<dbReference type="SUPFAM" id="SSF48452">
    <property type="entry name" value="TPR-like"/>
    <property type="match status" value="1"/>
</dbReference>
<organism evidence="1 2">
    <name type="scientific">Deinococcus maricopensis (strain DSM 21211 / LMG 22137 / NRRL B-23946 / LB-34)</name>
    <dbReference type="NCBI Taxonomy" id="709986"/>
    <lineage>
        <taxon>Bacteria</taxon>
        <taxon>Thermotogati</taxon>
        <taxon>Deinococcota</taxon>
        <taxon>Deinococci</taxon>
        <taxon>Deinococcales</taxon>
        <taxon>Deinococcaceae</taxon>
        <taxon>Deinococcus</taxon>
    </lineage>
</organism>
<dbReference type="InterPro" id="IPR011990">
    <property type="entry name" value="TPR-like_helical_dom_sf"/>
</dbReference>
<name>E8U5A4_DEIML</name>
<dbReference type="InterPro" id="IPR051677">
    <property type="entry name" value="AfsR-DnrI-RedD_regulator"/>
</dbReference>
<dbReference type="Gene3D" id="1.25.40.10">
    <property type="entry name" value="Tetratricopeptide repeat domain"/>
    <property type="match status" value="2"/>
</dbReference>
<dbReference type="InterPro" id="IPR036388">
    <property type="entry name" value="WH-like_DNA-bd_sf"/>
</dbReference>
<proteinExistence type="predicted"/>
<dbReference type="PANTHER" id="PTHR35807">
    <property type="entry name" value="TRANSCRIPTIONAL REGULATOR REDD-RELATED"/>
    <property type="match status" value="1"/>
</dbReference>
<dbReference type="EMBL" id="CP002454">
    <property type="protein sequence ID" value="ADV66243.1"/>
    <property type="molecule type" value="Genomic_DNA"/>
</dbReference>
<keyword evidence="2" id="KW-1185">Reference proteome</keyword>
<reference evidence="1 2" key="1">
    <citation type="journal article" date="2011" name="Stand. Genomic Sci.">
        <title>Complete genome sequence of Deinococcus maricopensis type strain (LB-34).</title>
        <authorList>
            <person name="Pukall R."/>
            <person name="Zeytun A."/>
            <person name="Lucas S."/>
            <person name="Lapidus A."/>
            <person name="Hammon N."/>
            <person name="Deshpande S."/>
            <person name="Nolan M."/>
            <person name="Cheng J.F."/>
            <person name="Pitluck S."/>
            <person name="Liolios K."/>
            <person name="Pagani I."/>
            <person name="Mikhailova N."/>
            <person name="Ivanova N."/>
            <person name="Mavromatis K."/>
            <person name="Pati A."/>
            <person name="Tapia R."/>
            <person name="Han C."/>
            <person name="Goodwin L."/>
            <person name="Chen A."/>
            <person name="Palaniappan K."/>
            <person name="Land M."/>
            <person name="Hauser L."/>
            <person name="Chang Y.J."/>
            <person name="Jeffries C.D."/>
            <person name="Brambilla E.M."/>
            <person name="Rohde M."/>
            <person name="Goker M."/>
            <person name="Detter J.C."/>
            <person name="Woyke T."/>
            <person name="Bristow J."/>
            <person name="Eisen J.A."/>
            <person name="Markowitz V."/>
            <person name="Hugenholtz P."/>
            <person name="Kyrpides N.C."/>
            <person name="Klenk H.P."/>
        </authorList>
    </citation>
    <scope>NUCLEOTIDE SEQUENCE [LARGE SCALE GENOMIC DNA]</scope>
    <source>
        <strain evidence="2">DSM 21211 / LMG 22137 / NRRL B-23946 / LB-34</strain>
    </source>
</reference>
<reference evidence="2" key="2">
    <citation type="submission" date="2011-01" db="EMBL/GenBank/DDBJ databases">
        <title>The complete genome of Deinococcus maricopensis DSM 21211.</title>
        <authorList>
            <consortium name="US DOE Joint Genome Institute (JGI-PGF)"/>
            <person name="Lucas S."/>
            <person name="Copeland A."/>
            <person name="Lapidus A."/>
            <person name="Goodwin L."/>
            <person name="Pitluck S."/>
            <person name="Kyrpides N."/>
            <person name="Mavromatis K."/>
            <person name="Pagani I."/>
            <person name="Ivanova N."/>
            <person name="Ovchinnikova G."/>
            <person name="Zeytun A."/>
            <person name="Detter J.C."/>
            <person name="Han C."/>
            <person name="Land M."/>
            <person name="Hauser L."/>
            <person name="Markowitz V."/>
            <person name="Cheng J.-F."/>
            <person name="Hugenholtz P."/>
            <person name="Woyke T."/>
            <person name="Wu D."/>
            <person name="Pukall R."/>
            <person name="Gehrich-Schroeter G."/>
            <person name="Brambilla E."/>
            <person name="Klenk H.-P."/>
            <person name="Eisen J.A."/>
        </authorList>
    </citation>
    <scope>NUCLEOTIDE SEQUENCE [LARGE SCALE GENOMIC DNA]</scope>
    <source>
        <strain evidence="2">DSM 21211 / LMG 22137 / NRRL B-23946 / LB-34</strain>
    </source>
</reference>
<dbReference type="Gene3D" id="1.10.10.10">
    <property type="entry name" value="Winged helix-like DNA-binding domain superfamily/Winged helix DNA-binding domain"/>
    <property type="match status" value="1"/>
</dbReference>